<comment type="caution">
    <text evidence="1">The sequence shown here is derived from an EMBL/GenBank/DDBJ whole genome shotgun (WGS) entry which is preliminary data.</text>
</comment>
<proteinExistence type="predicted"/>
<name>A0ABW3CT86_9ACTN</name>
<keyword evidence="2" id="KW-1185">Reference proteome</keyword>
<dbReference type="Proteomes" id="UP001597083">
    <property type="component" value="Unassembled WGS sequence"/>
</dbReference>
<evidence type="ECO:0000313" key="2">
    <source>
        <dbReference type="Proteomes" id="UP001597083"/>
    </source>
</evidence>
<evidence type="ECO:0000313" key="1">
    <source>
        <dbReference type="EMBL" id="MFD0856789.1"/>
    </source>
</evidence>
<reference evidence="2" key="1">
    <citation type="journal article" date="2019" name="Int. J. Syst. Evol. Microbiol.">
        <title>The Global Catalogue of Microorganisms (GCM) 10K type strain sequencing project: providing services to taxonomists for standard genome sequencing and annotation.</title>
        <authorList>
            <consortium name="The Broad Institute Genomics Platform"/>
            <consortium name="The Broad Institute Genome Sequencing Center for Infectious Disease"/>
            <person name="Wu L."/>
            <person name="Ma J."/>
        </authorList>
    </citation>
    <scope>NUCLEOTIDE SEQUENCE [LARGE SCALE GENOMIC DNA]</scope>
    <source>
        <strain evidence="2">JCM 31696</strain>
    </source>
</reference>
<sequence length="85" mass="9476">MDALVSEHGGAVELEHILAGCGIKGIHRCQDWGMAVLSVRAEITVWARRHGFMLTTPCTGNAWYPLWDVTEVAEVIMRCHEELEA</sequence>
<dbReference type="EMBL" id="JBHTIR010004259">
    <property type="protein sequence ID" value="MFD0856789.1"/>
    <property type="molecule type" value="Genomic_DNA"/>
</dbReference>
<organism evidence="1 2">
    <name type="scientific">Actinomadura adrarensis</name>
    <dbReference type="NCBI Taxonomy" id="1819600"/>
    <lineage>
        <taxon>Bacteria</taxon>
        <taxon>Bacillati</taxon>
        <taxon>Actinomycetota</taxon>
        <taxon>Actinomycetes</taxon>
        <taxon>Streptosporangiales</taxon>
        <taxon>Thermomonosporaceae</taxon>
        <taxon>Actinomadura</taxon>
    </lineage>
</organism>
<gene>
    <name evidence="1" type="ORF">ACFQ07_31440</name>
</gene>
<accession>A0ABW3CT86</accession>
<protein>
    <submittedName>
        <fullName evidence="1">Uncharacterized protein</fullName>
    </submittedName>
</protein>